<organism evidence="2 3">
    <name type="scientific">Caerostris extrusa</name>
    <name type="common">Bark spider</name>
    <name type="synonym">Caerostris bankana</name>
    <dbReference type="NCBI Taxonomy" id="172846"/>
    <lineage>
        <taxon>Eukaryota</taxon>
        <taxon>Metazoa</taxon>
        <taxon>Ecdysozoa</taxon>
        <taxon>Arthropoda</taxon>
        <taxon>Chelicerata</taxon>
        <taxon>Arachnida</taxon>
        <taxon>Araneae</taxon>
        <taxon>Araneomorphae</taxon>
        <taxon>Entelegynae</taxon>
        <taxon>Araneoidea</taxon>
        <taxon>Araneidae</taxon>
        <taxon>Caerostris</taxon>
    </lineage>
</organism>
<keyword evidence="3" id="KW-1185">Reference proteome</keyword>
<evidence type="ECO:0000313" key="3">
    <source>
        <dbReference type="Proteomes" id="UP001054945"/>
    </source>
</evidence>
<accession>A0AAV4NM21</accession>
<feature type="region of interest" description="Disordered" evidence="1">
    <location>
        <begin position="108"/>
        <end position="132"/>
    </location>
</feature>
<name>A0AAV4NM21_CAEEX</name>
<evidence type="ECO:0000256" key="1">
    <source>
        <dbReference type="SAM" id="MobiDB-lite"/>
    </source>
</evidence>
<gene>
    <name evidence="2" type="ORF">CEXT_166191</name>
</gene>
<dbReference type="AlphaFoldDB" id="A0AAV4NM21"/>
<proteinExistence type="predicted"/>
<evidence type="ECO:0000313" key="2">
    <source>
        <dbReference type="EMBL" id="GIX84858.1"/>
    </source>
</evidence>
<dbReference type="Proteomes" id="UP001054945">
    <property type="component" value="Unassembled WGS sequence"/>
</dbReference>
<feature type="region of interest" description="Disordered" evidence="1">
    <location>
        <begin position="30"/>
        <end position="49"/>
    </location>
</feature>
<protein>
    <submittedName>
        <fullName evidence="2">Uncharacterized protein</fullName>
    </submittedName>
</protein>
<sequence>MGWIPKRKEQEKNARNLLYSFSLTPSTLVTSTNQQTHPGIPRAIPNRGSRSNVLQFGEKRAIQRDCEIRTAIAVTDRLQFLTATRERYLLLALNGFGRKSGTVAVNNSEQLQPEKPQVNQVEKASAEENYTG</sequence>
<dbReference type="EMBL" id="BPLR01021007">
    <property type="protein sequence ID" value="GIX84858.1"/>
    <property type="molecule type" value="Genomic_DNA"/>
</dbReference>
<reference evidence="2 3" key="1">
    <citation type="submission" date="2021-06" db="EMBL/GenBank/DDBJ databases">
        <title>Caerostris extrusa draft genome.</title>
        <authorList>
            <person name="Kono N."/>
            <person name="Arakawa K."/>
        </authorList>
    </citation>
    <scope>NUCLEOTIDE SEQUENCE [LARGE SCALE GENOMIC DNA]</scope>
</reference>
<comment type="caution">
    <text evidence="2">The sequence shown here is derived from an EMBL/GenBank/DDBJ whole genome shotgun (WGS) entry which is preliminary data.</text>
</comment>